<comment type="caution">
    <text evidence="1">The sequence shown here is derived from an EMBL/GenBank/DDBJ whole genome shotgun (WGS) entry which is preliminary data.</text>
</comment>
<feature type="non-terminal residue" evidence="1">
    <location>
        <position position="1"/>
    </location>
</feature>
<gene>
    <name evidence="1" type="ORF">TrCOL_g6449</name>
</gene>
<keyword evidence="2" id="KW-1185">Reference proteome</keyword>
<proteinExistence type="predicted"/>
<organism evidence="1 2">
    <name type="scientific">Triparma columacea</name>
    <dbReference type="NCBI Taxonomy" id="722753"/>
    <lineage>
        <taxon>Eukaryota</taxon>
        <taxon>Sar</taxon>
        <taxon>Stramenopiles</taxon>
        <taxon>Ochrophyta</taxon>
        <taxon>Bolidophyceae</taxon>
        <taxon>Parmales</taxon>
        <taxon>Triparmaceae</taxon>
        <taxon>Triparma</taxon>
    </lineage>
</organism>
<evidence type="ECO:0000313" key="2">
    <source>
        <dbReference type="Proteomes" id="UP001165065"/>
    </source>
</evidence>
<protein>
    <submittedName>
        <fullName evidence="1">Uncharacterized protein</fullName>
    </submittedName>
</protein>
<name>A0A9W7GGG9_9STRA</name>
<reference evidence="2" key="1">
    <citation type="journal article" date="2023" name="Commun. Biol.">
        <title>Genome analysis of Parmales, the sister group of diatoms, reveals the evolutionary specialization of diatoms from phago-mixotrophs to photoautotrophs.</title>
        <authorList>
            <person name="Ban H."/>
            <person name="Sato S."/>
            <person name="Yoshikawa S."/>
            <person name="Yamada K."/>
            <person name="Nakamura Y."/>
            <person name="Ichinomiya M."/>
            <person name="Sato N."/>
            <person name="Blanc-Mathieu R."/>
            <person name="Endo H."/>
            <person name="Kuwata A."/>
            <person name="Ogata H."/>
        </authorList>
    </citation>
    <scope>NUCLEOTIDE SEQUENCE [LARGE SCALE GENOMIC DNA]</scope>
</reference>
<dbReference type="AlphaFoldDB" id="A0A9W7GGG9"/>
<accession>A0A9W7GGG9</accession>
<dbReference type="EMBL" id="BRYA01001487">
    <property type="protein sequence ID" value="GMI44585.1"/>
    <property type="molecule type" value="Genomic_DNA"/>
</dbReference>
<dbReference type="Proteomes" id="UP001165065">
    <property type="component" value="Unassembled WGS sequence"/>
</dbReference>
<sequence>MAVRTKGFKQVKAKEDNHVGLLMNERKTMFGLVDDPKGVSPDMVDMDGLDSFQANLYMQMKTQALNHVE</sequence>
<evidence type="ECO:0000313" key="1">
    <source>
        <dbReference type="EMBL" id="GMI44585.1"/>
    </source>
</evidence>